<keyword evidence="9" id="KW-0472">Membrane</keyword>
<evidence type="ECO:0000313" key="13">
    <source>
        <dbReference type="Proteomes" id="UP000248079"/>
    </source>
</evidence>
<organism evidence="12 13">
    <name type="scientific">Marinifilum breve</name>
    <dbReference type="NCBI Taxonomy" id="2184082"/>
    <lineage>
        <taxon>Bacteria</taxon>
        <taxon>Pseudomonadati</taxon>
        <taxon>Bacteroidota</taxon>
        <taxon>Bacteroidia</taxon>
        <taxon>Marinilabiliales</taxon>
        <taxon>Marinifilaceae</taxon>
    </lineage>
</organism>
<dbReference type="PANTHER" id="PTHR33446:SF2">
    <property type="entry name" value="PROTEIN TONB"/>
    <property type="match status" value="1"/>
</dbReference>
<dbReference type="InterPro" id="IPR037682">
    <property type="entry name" value="TonB_C"/>
</dbReference>
<dbReference type="Proteomes" id="UP000248079">
    <property type="component" value="Unassembled WGS sequence"/>
</dbReference>
<protein>
    <recommendedName>
        <fullName evidence="11">TonB C-terminal domain-containing protein</fullName>
    </recommendedName>
</protein>
<feature type="chain" id="PRO_5016074707" description="TonB C-terminal domain-containing protein" evidence="10">
    <location>
        <begin position="20"/>
        <end position="267"/>
    </location>
</feature>
<dbReference type="PROSITE" id="PS52015">
    <property type="entry name" value="TONB_CTD"/>
    <property type="match status" value="1"/>
</dbReference>
<keyword evidence="13" id="KW-1185">Reference proteome</keyword>
<dbReference type="GO" id="GO:0031992">
    <property type="term" value="F:energy transducer activity"/>
    <property type="evidence" value="ECO:0007669"/>
    <property type="project" value="TreeGrafter"/>
</dbReference>
<comment type="similarity">
    <text evidence="2">Belongs to the TonB family.</text>
</comment>
<dbReference type="InterPro" id="IPR051045">
    <property type="entry name" value="TonB-dependent_transducer"/>
</dbReference>
<dbReference type="InterPro" id="IPR006260">
    <property type="entry name" value="TonB/TolA_C"/>
</dbReference>
<dbReference type="EMBL" id="QFLI01000010">
    <property type="protein sequence ID" value="PXX97149.1"/>
    <property type="molecule type" value="Genomic_DNA"/>
</dbReference>
<feature type="signal peptide" evidence="10">
    <location>
        <begin position="1"/>
        <end position="19"/>
    </location>
</feature>
<dbReference type="NCBIfam" id="TIGR01352">
    <property type="entry name" value="tonB_Cterm"/>
    <property type="match status" value="1"/>
</dbReference>
<comment type="subcellular location">
    <subcellularLocation>
        <location evidence="1">Cell inner membrane</location>
        <topology evidence="1">Single-pass membrane protein</topology>
        <orientation evidence="1">Periplasmic side</orientation>
    </subcellularLocation>
</comment>
<sequence length="267" mass="30737">MKHTLILLLVLISTKLLLAQNDTIVYYKNHAPTPSKNGADHMVVFQKKNEKKSILMAYELHNEKWKHEKTEIIKRMKDGHYSISSGTSNFTRAYKKVNGGYYVEEYNSNDKISKKGLSKTMFPLHRIGQWQKIFDDRVVGMDIFNEELMTLSYTIYHGRKLPNNIYANADTIAEYKGGDKQFAMDLARNVEYPRICQENGITGCVLVLFAIDELGKPTDIRILRKVDPYLDQAALDAIKKCNKWKPAIKNGKPIKLYSVAPINFELR</sequence>
<comment type="caution">
    <text evidence="12">The sequence shown here is derived from an EMBL/GenBank/DDBJ whole genome shotgun (WGS) entry which is preliminary data.</text>
</comment>
<keyword evidence="5" id="KW-0997">Cell inner membrane</keyword>
<keyword evidence="8" id="KW-1133">Transmembrane helix</keyword>
<evidence type="ECO:0000256" key="9">
    <source>
        <dbReference type="ARBA" id="ARBA00023136"/>
    </source>
</evidence>
<reference evidence="12 13" key="1">
    <citation type="submission" date="2018-05" db="EMBL/GenBank/DDBJ databases">
        <title>Marinifilum breve JC075T sp. nov., a marine bacterium isolated from Yongle Blue Hole in the South China Sea.</title>
        <authorList>
            <person name="Fu T."/>
        </authorList>
    </citation>
    <scope>NUCLEOTIDE SEQUENCE [LARGE SCALE GENOMIC DNA]</scope>
    <source>
        <strain evidence="12 13">JC075</strain>
    </source>
</reference>
<keyword evidence="3" id="KW-0813">Transport</keyword>
<evidence type="ECO:0000256" key="3">
    <source>
        <dbReference type="ARBA" id="ARBA00022448"/>
    </source>
</evidence>
<keyword evidence="10" id="KW-0732">Signal</keyword>
<dbReference type="RefSeq" id="WP_110362666.1">
    <property type="nucleotide sequence ID" value="NZ_QFLI01000010.1"/>
</dbReference>
<evidence type="ECO:0000259" key="11">
    <source>
        <dbReference type="PROSITE" id="PS52015"/>
    </source>
</evidence>
<keyword evidence="7" id="KW-0653">Protein transport</keyword>
<name>A0A2V3ZTW8_9BACT</name>
<evidence type="ECO:0000256" key="8">
    <source>
        <dbReference type="ARBA" id="ARBA00022989"/>
    </source>
</evidence>
<dbReference type="Pfam" id="PF03544">
    <property type="entry name" value="TonB_C"/>
    <property type="match status" value="1"/>
</dbReference>
<dbReference type="GO" id="GO:0098797">
    <property type="term" value="C:plasma membrane protein complex"/>
    <property type="evidence" value="ECO:0007669"/>
    <property type="project" value="TreeGrafter"/>
</dbReference>
<dbReference type="Gene3D" id="3.30.1150.10">
    <property type="match status" value="1"/>
</dbReference>
<proteinExistence type="inferred from homology"/>
<dbReference type="OrthoDB" id="9814002at2"/>
<evidence type="ECO:0000256" key="10">
    <source>
        <dbReference type="SAM" id="SignalP"/>
    </source>
</evidence>
<dbReference type="SUPFAM" id="SSF74653">
    <property type="entry name" value="TolA/TonB C-terminal domain"/>
    <property type="match status" value="1"/>
</dbReference>
<feature type="domain" description="TonB C-terminal" evidence="11">
    <location>
        <begin position="177"/>
        <end position="267"/>
    </location>
</feature>
<gene>
    <name evidence="12" type="ORF">DF185_19220</name>
</gene>
<dbReference type="GO" id="GO:0015031">
    <property type="term" value="P:protein transport"/>
    <property type="evidence" value="ECO:0007669"/>
    <property type="project" value="UniProtKB-KW"/>
</dbReference>
<keyword evidence="6" id="KW-0812">Transmembrane</keyword>
<evidence type="ECO:0000256" key="2">
    <source>
        <dbReference type="ARBA" id="ARBA00006555"/>
    </source>
</evidence>
<evidence type="ECO:0000313" key="12">
    <source>
        <dbReference type="EMBL" id="PXX97149.1"/>
    </source>
</evidence>
<keyword evidence="4" id="KW-1003">Cell membrane</keyword>
<dbReference type="AlphaFoldDB" id="A0A2V3ZTW8"/>
<evidence type="ECO:0000256" key="1">
    <source>
        <dbReference type="ARBA" id="ARBA00004383"/>
    </source>
</evidence>
<evidence type="ECO:0000256" key="7">
    <source>
        <dbReference type="ARBA" id="ARBA00022927"/>
    </source>
</evidence>
<evidence type="ECO:0000256" key="5">
    <source>
        <dbReference type="ARBA" id="ARBA00022519"/>
    </source>
</evidence>
<dbReference type="PANTHER" id="PTHR33446">
    <property type="entry name" value="PROTEIN TONB-RELATED"/>
    <property type="match status" value="1"/>
</dbReference>
<evidence type="ECO:0000256" key="6">
    <source>
        <dbReference type="ARBA" id="ARBA00022692"/>
    </source>
</evidence>
<accession>A0A2V3ZTW8</accession>
<evidence type="ECO:0000256" key="4">
    <source>
        <dbReference type="ARBA" id="ARBA00022475"/>
    </source>
</evidence>
<dbReference type="GO" id="GO:0055085">
    <property type="term" value="P:transmembrane transport"/>
    <property type="evidence" value="ECO:0007669"/>
    <property type="project" value="InterPro"/>
</dbReference>